<accession>A0A2S4MCA3</accession>
<keyword evidence="9" id="KW-1185">Reference proteome</keyword>
<dbReference type="InterPro" id="IPR007016">
    <property type="entry name" value="O-antigen_ligase-rel_domated"/>
</dbReference>
<dbReference type="Proteomes" id="UP000236919">
    <property type="component" value="Unassembled WGS sequence"/>
</dbReference>
<gene>
    <name evidence="8" type="ORF">CYD53_10526</name>
</gene>
<comment type="caution">
    <text evidence="8">The sequence shown here is derived from an EMBL/GenBank/DDBJ whole genome shotgun (WGS) entry which is preliminary data.</text>
</comment>
<proteinExistence type="predicted"/>
<feature type="transmembrane region" description="Helical" evidence="6">
    <location>
        <begin position="61"/>
        <end position="78"/>
    </location>
</feature>
<dbReference type="GO" id="GO:0016874">
    <property type="term" value="F:ligase activity"/>
    <property type="evidence" value="ECO:0007669"/>
    <property type="project" value="UniProtKB-KW"/>
</dbReference>
<comment type="subcellular location">
    <subcellularLocation>
        <location evidence="1">Membrane</location>
        <topology evidence="1">Multi-pass membrane protein</topology>
    </subcellularLocation>
</comment>
<evidence type="ECO:0000256" key="3">
    <source>
        <dbReference type="ARBA" id="ARBA00022989"/>
    </source>
</evidence>
<evidence type="ECO:0000256" key="4">
    <source>
        <dbReference type="ARBA" id="ARBA00023136"/>
    </source>
</evidence>
<keyword evidence="4 6" id="KW-0472">Membrane</keyword>
<evidence type="ECO:0000313" key="8">
    <source>
        <dbReference type="EMBL" id="POR52362.1"/>
    </source>
</evidence>
<feature type="compositionally biased region" description="Polar residues" evidence="5">
    <location>
        <begin position="1"/>
        <end position="14"/>
    </location>
</feature>
<feature type="domain" description="O-antigen ligase-related" evidence="7">
    <location>
        <begin position="221"/>
        <end position="368"/>
    </location>
</feature>
<dbReference type="Pfam" id="PF04932">
    <property type="entry name" value="Wzy_C"/>
    <property type="match status" value="1"/>
</dbReference>
<feature type="transmembrane region" description="Helical" evidence="6">
    <location>
        <begin position="36"/>
        <end position="55"/>
    </location>
</feature>
<dbReference type="EMBL" id="PQFZ01000005">
    <property type="protein sequence ID" value="POR52362.1"/>
    <property type="molecule type" value="Genomic_DNA"/>
</dbReference>
<evidence type="ECO:0000256" key="2">
    <source>
        <dbReference type="ARBA" id="ARBA00022692"/>
    </source>
</evidence>
<evidence type="ECO:0000313" key="9">
    <source>
        <dbReference type="Proteomes" id="UP000236919"/>
    </source>
</evidence>
<organism evidence="8 9">
    <name type="scientific">Bosea psychrotolerans</name>
    <dbReference type="NCBI Taxonomy" id="1871628"/>
    <lineage>
        <taxon>Bacteria</taxon>
        <taxon>Pseudomonadati</taxon>
        <taxon>Pseudomonadota</taxon>
        <taxon>Alphaproteobacteria</taxon>
        <taxon>Hyphomicrobiales</taxon>
        <taxon>Boseaceae</taxon>
        <taxon>Bosea</taxon>
    </lineage>
</organism>
<keyword evidence="2 6" id="KW-0812">Transmembrane</keyword>
<feature type="transmembrane region" description="Helical" evidence="6">
    <location>
        <begin position="189"/>
        <end position="207"/>
    </location>
</feature>
<feature type="transmembrane region" description="Helical" evidence="6">
    <location>
        <begin position="352"/>
        <end position="375"/>
    </location>
</feature>
<feature type="transmembrane region" description="Helical" evidence="6">
    <location>
        <begin position="387"/>
        <end position="404"/>
    </location>
</feature>
<sequence>MSRSTLSPTSQASALQEPAPQEPATKESAPLGHAALALNIASAMLIMLPPAMWAANRSAPLLLSLAALAVLAADALAGRLSERLMQARALLLRPLALALLGFLAWALVTLLWSHLPRAGLAMYGELVLSLASGFVVALCWPQTAPARARRALGWSLALTGILVLGELRLGPGLRDALGLRSQLYIFNRPLLTCLLLLAPAVYGLWTAPGGGRGSRALAGLVAVFVTAAIMAGESGAAKLGLMLMAASWLVALALPRLALAGVAVAFVAMMAIAPVLGPLADRVLPAGVYEQLARAHARDRVEIWLSFGEAIRARPLTGFGFGTSAALRTHPAAAAVSEPHRLLLDVGHPHNAFLQVWVETGLIGVLLISAAGLAFLGRLRHMPARALAPRLAVVAAALGVASVGHGAWQGWWIAALGATAIWFMSIGRNDASRNVAETSR</sequence>
<feature type="transmembrane region" description="Helical" evidence="6">
    <location>
        <begin position="261"/>
        <end position="280"/>
    </location>
</feature>
<dbReference type="InterPro" id="IPR051533">
    <property type="entry name" value="WaaL-like"/>
</dbReference>
<feature type="transmembrane region" description="Helical" evidence="6">
    <location>
        <begin position="410"/>
        <end position="427"/>
    </location>
</feature>
<feature type="transmembrane region" description="Helical" evidence="6">
    <location>
        <begin position="118"/>
        <end position="139"/>
    </location>
</feature>
<dbReference type="AlphaFoldDB" id="A0A2S4MCA3"/>
<reference evidence="8 9" key="1">
    <citation type="submission" date="2018-01" db="EMBL/GenBank/DDBJ databases">
        <title>Genomic Encyclopedia of Type Strains, Phase III (KMG-III): the genomes of soil and plant-associated and newly described type strains.</title>
        <authorList>
            <person name="Whitman W."/>
        </authorList>
    </citation>
    <scope>NUCLEOTIDE SEQUENCE [LARGE SCALE GENOMIC DNA]</scope>
    <source>
        <strain evidence="8 9">1131</strain>
    </source>
</reference>
<dbReference type="PANTHER" id="PTHR37422:SF13">
    <property type="entry name" value="LIPOPOLYSACCHARIDE BIOSYNTHESIS PROTEIN PA4999-RELATED"/>
    <property type="match status" value="1"/>
</dbReference>
<feature type="transmembrane region" description="Helical" evidence="6">
    <location>
        <begin position="214"/>
        <end position="231"/>
    </location>
</feature>
<evidence type="ECO:0000256" key="6">
    <source>
        <dbReference type="SAM" id="Phobius"/>
    </source>
</evidence>
<protein>
    <submittedName>
        <fullName evidence="8">O-antigen ligase</fullName>
    </submittedName>
</protein>
<feature type="transmembrane region" description="Helical" evidence="6">
    <location>
        <begin position="90"/>
        <end position="112"/>
    </location>
</feature>
<dbReference type="PANTHER" id="PTHR37422">
    <property type="entry name" value="TEICHURONIC ACID BIOSYNTHESIS PROTEIN TUAE"/>
    <property type="match status" value="1"/>
</dbReference>
<keyword evidence="3 6" id="KW-1133">Transmembrane helix</keyword>
<evidence type="ECO:0000259" key="7">
    <source>
        <dbReference type="Pfam" id="PF04932"/>
    </source>
</evidence>
<dbReference type="GO" id="GO:0016020">
    <property type="term" value="C:membrane"/>
    <property type="evidence" value="ECO:0007669"/>
    <property type="project" value="UniProtKB-SubCell"/>
</dbReference>
<feature type="region of interest" description="Disordered" evidence="5">
    <location>
        <begin position="1"/>
        <end position="26"/>
    </location>
</feature>
<evidence type="ECO:0000256" key="1">
    <source>
        <dbReference type="ARBA" id="ARBA00004141"/>
    </source>
</evidence>
<keyword evidence="8" id="KW-0436">Ligase</keyword>
<evidence type="ECO:0000256" key="5">
    <source>
        <dbReference type="SAM" id="MobiDB-lite"/>
    </source>
</evidence>
<name>A0A2S4MCA3_9HYPH</name>